<evidence type="ECO:0000313" key="10">
    <source>
        <dbReference type="RefSeq" id="XP_030760254.1"/>
    </source>
</evidence>
<feature type="domain" description="C2H2-type" evidence="6">
    <location>
        <begin position="254"/>
        <end position="282"/>
    </location>
</feature>
<evidence type="ECO:0000313" key="9">
    <source>
        <dbReference type="RefSeq" id="XP_030760249.1"/>
    </source>
</evidence>
<feature type="domain" description="C2H2-type" evidence="6">
    <location>
        <begin position="420"/>
        <end position="447"/>
    </location>
</feature>
<evidence type="ECO:0000313" key="7">
    <source>
        <dbReference type="Proteomes" id="UP000504635"/>
    </source>
</evidence>
<dbReference type="KEGG" id="soy:115885467"/>
<feature type="domain" description="C2H2-type" evidence="6">
    <location>
        <begin position="384"/>
        <end position="412"/>
    </location>
</feature>
<dbReference type="SMART" id="SM00355">
    <property type="entry name" value="ZnF_C2H2"/>
    <property type="match status" value="17"/>
</dbReference>
<name>A0A6J2YAM4_SITOR</name>
<evidence type="ECO:0000256" key="3">
    <source>
        <dbReference type="ARBA" id="ARBA00022771"/>
    </source>
</evidence>
<keyword evidence="1" id="KW-0479">Metal-binding</keyword>
<keyword evidence="2" id="KW-0677">Repeat</keyword>
<feature type="domain" description="C2H2-type" evidence="6">
    <location>
        <begin position="317"/>
        <end position="345"/>
    </location>
</feature>
<organism evidence="7 9">
    <name type="scientific">Sitophilus oryzae</name>
    <name type="common">Rice weevil</name>
    <name type="synonym">Curculio oryzae</name>
    <dbReference type="NCBI Taxonomy" id="7048"/>
    <lineage>
        <taxon>Eukaryota</taxon>
        <taxon>Metazoa</taxon>
        <taxon>Ecdysozoa</taxon>
        <taxon>Arthropoda</taxon>
        <taxon>Hexapoda</taxon>
        <taxon>Insecta</taxon>
        <taxon>Pterygota</taxon>
        <taxon>Neoptera</taxon>
        <taxon>Endopterygota</taxon>
        <taxon>Coleoptera</taxon>
        <taxon>Polyphaga</taxon>
        <taxon>Cucujiformia</taxon>
        <taxon>Curculionidae</taxon>
        <taxon>Dryophthorinae</taxon>
        <taxon>Sitophilus</taxon>
    </lineage>
</organism>
<dbReference type="AlphaFoldDB" id="A0A6J2YAM4"/>
<keyword evidence="7" id="KW-1185">Reference proteome</keyword>
<feature type="domain" description="C2H2-type" evidence="6">
    <location>
        <begin position="451"/>
        <end position="479"/>
    </location>
</feature>
<evidence type="ECO:0000256" key="1">
    <source>
        <dbReference type="ARBA" id="ARBA00022723"/>
    </source>
</evidence>
<feature type="domain" description="C2H2-type" evidence="6">
    <location>
        <begin position="353"/>
        <end position="380"/>
    </location>
</feature>
<dbReference type="Proteomes" id="UP000504635">
    <property type="component" value="Unplaced"/>
</dbReference>
<dbReference type="Gene3D" id="3.30.160.60">
    <property type="entry name" value="Classic Zinc Finger"/>
    <property type="match status" value="9"/>
</dbReference>
<evidence type="ECO:0000256" key="4">
    <source>
        <dbReference type="ARBA" id="ARBA00022833"/>
    </source>
</evidence>
<gene>
    <name evidence="8 9 10" type="primary">LOC115885467</name>
</gene>
<evidence type="ECO:0000256" key="5">
    <source>
        <dbReference type="PROSITE-ProRule" id="PRU00042"/>
    </source>
</evidence>
<feature type="domain" description="C2H2-type" evidence="6">
    <location>
        <begin position="559"/>
        <end position="587"/>
    </location>
</feature>
<dbReference type="PANTHER" id="PTHR24379">
    <property type="entry name" value="KRAB AND ZINC FINGER DOMAIN-CONTAINING"/>
    <property type="match status" value="1"/>
</dbReference>
<dbReference type="OrthoDB" id="3561125at2759"/>
<feature type="domain" description="C2H2-type" evidence="6">
    <location>
        <begin position="286"/>
        <end position="313"/>
    </location>
</feature>
<keyword evidence="4" id="KW-0862">Zinc</keyword>
<dbReference type="PANTHER" id="PTHR24379:SF121">
    <property type="entry name" value="C2H2-TYPE DOMAIN-CONTAINING PROTEIN"/>
    <property type="match status" value="1"/>
</dbReference>
<dbReference type="PROSITE" id="PS00028">
    <property type="entry name" value="ZINC_FINGER_C2H2_1"/>
    <property type="match status" value="9"/>
</dbReference>
<dbReference type="InterPro" id="IPR036236">
    <property type="entry name" value="Znf_C2H2_sf"/>
</dbReference>
<feature type="domain" description="C2H2-type" evidence="6">
    <location>
        <begin position="22"/>
        <end position="49"/>
    </location>
</feature>
<protein>
    <submittedName>
        <fullName evidence="8 9">Oocyte zinc finger protein XlCOF6-like isoform X1</fullName>
    </submittedName>
</protein>
<dbReference type="PROSITE" id="PS50157">
    <property type="entry name" value="ZINC_FINGER_C2H2_2"/>
    <property type="match status" value="13"/>
</dbReference>
<sequence length="694" mass="83216">MMDNIDEVIELKPLKKTDKKVYKCAICGLQTVHKRNLNYHKKTHLAPEERELFACIHCDKKYTTKHNLHHHIEDNHIDSRSKNLQENIHKCSICGYQTRHVAYFRQHQNIHLTLEERQMFACAHCDKKYTTKYFLRRHLEDNHMDSRSKNLQENIHKCSICGYQTRHVVYFRQHQNIHLTLEERQTFACAHCDKKYTTKYFLRRHLEDNHMDSRSKNLQENIHKCSICGYQTRHVVYFRQHQNIHLTLEERQTFACAHCDKKYTTKYFLRRHLEDNHMDSRSKNLHKCSICGYQTRRVEHFRQHQNIHLTLEERQMFACAHCDKKYTTKYFLRRHLEDNHISSRSKNPRKNNHKCSTCGYQTRDKTQLQRHQKIHLAPDERQLFACPHCDKKYTEKGRLKFHLDANHIDSRSKAARKNIYKCSICGYQTPLISRLQQHQKIHLARDERQLFACAHCDKKYTEKRRLKFHLHSKHIDSRSKEAELKVHKCAICGFQTPDKCIFHRHEKIHIARADRQLFVCAHCDTRYTTIQTLRRHLEKKHIDARHKKIHFPLKDRQLFACTHCDKRYTRKQTLRRHLEKKHIDARNAHCTSSTDEVILDALKIEIDDLASPLDDSKNSECLSLTNEIKSEDFIKTEPEDVAPIMKTEVHDDFKNSENESATRNVKLEDFIKMEPEDVPPIMKTEVHDDFKYVF</sequence>
<evidence type="ECO:0000313" key="8">
    <source>
        <dbReference type="RefSeq" id="XP_030760247.1"/>
    </source>
</evidence>
<dbReference type="RefSeq" id="XP_030760249.1">
    <property type="nucleotide sequence ID" value="XM_030904389.1"/>
</dbReference>
<dbReference type="RefSeq" id="XP_030760247.1">
    <property type="nucleotide sequence ID" value="XM_030904387.1"/>
</dbReference>
<dbReference type="GO" id="GO:0008270">
    <property type="term" value="F:zinc ion binding"/>
    <property type="evidence" value="ECO:0007669"/>
    <property type="project" value="UniProtKB-KW"/>
</dbReference>
<accession>A0A6J2YAM4</accession>
<feature type="domain" description="C2H2-type" evidence="6">
    <location>
        <begin position="53"/>
        <end position="81"/>
    </location>
</feature>
<feature type="domain" description="C2H2-type" evidence="6">
    <location>
        <begin position="518"/>
        <end position="546"/>
    </location>
</feature>
<evidence type="ECO:0000256" key="2">
    <source>
        <dbReference type="ARBA" id="ARBA00022737"/>
    </source>
</evidence>
<dbReference type="Pfam" id="PF00096">
    <property type="entry name" value="zf-C2H2"/>
    <property type="match status" value="6"/>
</dbReference>
<dbReference type="GeneID" id="115885467"/>
<feature type="domain" description="C2H2-type" evidence="6">
    <location>
        <begin position="120"/>
        <end position="148"/>
    </location>
</feature>
<keyword evidence="3 5" id="KW-0863">Zinc-finger</keyword>
<dbReference type="SUPFAM" id="SSF57667">
    <property type="entry name" value="beta-beta-alpha zinc fingers"/>
    <property type="match status" value="8"/>
</dbReference>
<proteinExistence type="predicted"/>
<evidence type="ECO:0000259" key="6">
    <source>
        <dbReference type="PROSITE" id="PS50157"/>
    </source>
</evidence>
<dbReference type="RefSeq" id="XP_030760254.1">
    <property type="nucleotide sequence ID" value="XM_030904394.1"/>
</dbReference>
<dbReference type="InterPro" id="IPR013087">
    <property type="entry name" value="Znf_C2H2_type"/>
</dbReference>
<feature type="domain" description="C2H2-type" evidence="6">
    <location>
        <begin position="187"/>
        <end position="215"/>
    </location>
</feature>
<reference evidence="8 9" key="1">
    <citation type="submission" date="2025-04" db="UniProtKB">
        <authorList>
            <consortium name="RefSeq"/>
        </authorList>
    </citation>
    <scope>IDENTIFICATION</scope>
    <source>
        <tissue evidence="8 9">Gonads</tissue>
    </source>
</reference>